<name>A0ABM7PW87_SINCY</name>
<feature type="transmembrane region" description="Helical" evidence="1">
    <location>
        <begin position="61"/>
        <end position="82"/>
    </location>
</feature>
<dbReference type="EMBL" id="AP024525">
    <property type="protein sequence ID" value="BCT76556.1"/>
    <property type="molecule type" value="Genomic_DNA"/>
</dbReference>
<keyword evidence="1" id="KW-0472">Membrane</keyword>
<reference evidence="2 3" key="1">
    <citation type="journal article" date="2021" name="J. Biosci. Bioeng.">
        <title>Identification and characterization of a chc gene cluster responsible for the aromatization pathway of cyclohexanecarboxylate degradation in Sinomonas cyclohexanicum ATCC 51369.</title>
        <authorList>
            <person name="Yamamoto T."/>
            <person name="Hasegawa Y."/>
            <person name="Lau P.C.K."/>
            <person name="Iwaki H."/>
        </authorList>
    </citation>
    <scope>NUCLEOTIDE SEQUENCE [LARGE SCALE GENOMIC DNA]</scope>
    <source>
        <strain evidence="2 3">ATCC 51369</strain>
    </source>
</reference>
<organism evidence="2 3">
    <name type="scientific">Sinomonas cyclohexanicum</name>
    <name type="common">Corynebacterium cyclohexanicum</name>
    <dbReference type="NCBI Taxonomy" id="322009"/>
    <lineage>
        <taxon>Bacteria</taxon>
        <taxon>Bacillati</taxon>
        <taxon>Actinomycetota</taxon>
        <taxon>Actinomycetes</taxon>
        <taxon>Micrococcales</taxon>
        <taxon>Micrococcaceae</taxon>
        <taxon>Sinomonas</taxon>
    </lineage>
</organism>
<evidence type="ECO:0000256" key="1">
    <source>
        <dbReference type="SAM" id="Phobius"/>
    </source>
</evidence>
<keyword evidence="1" id="KW-1133">Transmembrane helix</keyword>
<dbReference type="RefSeq" id="WP_229229362.1">
    <property type="nucleotide sequence ID" value="NZ_AP024525.1"/>
</dbReference>
<sequence>MIFDSAALFGGTALTRTALTGTTAVLPPAGLHLTALPLSALPPTAGAAAVVEPHWWEIVSALAPVGTLAAAVVAAIVGLSTIRQRSYSDRRAEFWRRTEWALEASVSPDPQLAVMGTMVLASLAKSDLIASDEELELLDAVWVEPIAEAEDAGLDEELGDDGA</sequence>
<dbReference type="Proteomes" id="UP001319861">
    <property type="component" value="Chromosome"/>
</dbReference>
<evidence type="ECO:0000313" key="2">
    <source>
        <dbReference type="EMBL" id="BCT76556.1"/>
    </source>
</evidence>
<accession>A0ABM7PW87</accession>
<gene>
    <name evidence="2" type="ORF">SCMU_23980</name>
</gene>
<keyword evidence="3" id="KW-1185">Reference proteome</keyword>
<protein>
    <submittedName>
        <fullName evidence="2">Uncharacterized protein</fullName>
    </submittedName>
</protein>
<evidence type="ECO:0000313" key="3">
    <source>
        <dbReference type="Proteomes" id="UP001319861"/>
    </source>
</evidence>
<proteinExistence type="predicted"/>
<keyword evidence="1" id="KW-0812">Transmembrane</keyword>